<dbReference type="PANTHER" id="PTHR46558:SF11">
    <property type="entry name" value="HTH-TYPE TRANSCRIPTIONAL REGULATOR XRE"/>
    <property type="match status" value="1"/>
</dbReference>
<dbReference type="GO" id="GO:0005506">
    <property type="term" value="F:iron ion binding"/>
    <property type="evidence" value="ECO:0007669"/>
    <property type="project" value="InterPro"/>
</dbReference>
<dbReference type="RefSeq" id="WP_118333934.1">
    <property type="nucleotide sequence ID" value="NZ_AP025567.1"/>
</dbReference>
<dbReference type="Gene3D" id="2.60.40.730">
    <property type="entry name" value="SOR catalytic domain"/>
    <property type="match status" value="1"/>
</dbReference>
<dbReference type="SMART" id="SM00530">
    <property type="entry name" value="HTH_XRE"/>
    <property type="match status" value="1"/>
</dbReference>
<reference evidence="3 4" key="1">
    <citation type="submission" date="2018-08" db="EMBL/GenBank/DDBJ databases">
        <title>A genome reference for cultivated species of the human gut microbiota.</title>
        <authorList>
            <person name="Zou Y."/>
            <person name="Xue W."/>
            <person name="Luo G."/>
        </authorList>
    </citation>
    <scope>NUCLEOTIDE SEQUENCE [LARGE SCALE GENOMIC DNA]</scope>
    <source>
        <strain evidence="3 4">AM07-24</strain>
    </source>
</reference>
<dbReference type="AlphaFoldDB" id="A0A415E7W2"/>
<keyword evidence="1" id="KW-0238">DNA-binding</keyword>
<dbReference type="PROSITE" id="PS50943">
    <property type="entry name" value="HTH_CROC1"/>
    <property type="match status" value="1"/>
</dbReference>
<protein>
    <submittedName>
        <fullName evidence="3">Helix-turn-helix domain-containing protein</fullName>
    </submittedName>
</protein>
<dbReference type="GO" id="GO:0016491">
    <property type="term" value="F:oxidoreductase activity"/>
    <property type="evidence" value="ECO:0007669"/>
    <property type="project" value="InterPro"/>
</dbReference>
<dbReference type="Gene3D" id="1.10.260.40">
    <property type="entry name" value="lambda repressor-like DNA-binding domains"/>
    <property type="match status" value="1"/>
</dbReference>
<gene>
    <name evidence="3" type="ORF">DW099_04840</name>
</gene>
<dbReference type="OrthoDB" id="9813152at2"/>
<dbReference type="EMBL" id="QRMS01000001">
    <property type="protein sequence ID" value="RHJ89893.1"/>
    <property type="molecule type" value="Genomic_DNA"/>
</dbReference>
<dbReference type="SUPFAM" id="SSF47413">
    <property type="entry name" value="lambda repressor-like DNA-binding domains"/>
    <property type="match status" value="1"/>
</dbReference>
<dbReference type="GO" id="GO:0003677">
    <property type="term" value="F:DNA binding"/>
    <property type="evidence" value="ECO:0007669"/>
    <property type="project" value="UniProtKB-KW"/>
</dbReference>
<comment type="caution">
    <text evidence="3">The sequence shown here is derived from an EMBL/GenBank/DDBJ whole genome shotgun (WGS) entry which is preliminary data.</text>
</comment>
<accession>A0A415E7W2</accession>
<evidence type="ECO:0000313" key="4">
    <source>
        <dbReference type="Proteomes" id="UP000284841"/>
    </source>
</evidence>
<dbReference type="Pfam" id="PF01381">
    <property type="entry name" value="HTH_3"/>
    <property type="match status" value="1"/>
</dbReference>
<organism evidence="3 4">
    <name type="scientific">Emergencia timonensis</name>
    <dbReference type="NCBI Taxonomy" id="1776384"/>
    <lineage>
        <taxon>Bacteria</taxon>
        <taxon>Bacillati</taxon>
        <taxon>Bacillota</taxon>
        <taxon>Clostridia</taxon>
        <taxon>Peptostreptococcales</taxon>
        <taxon>Anaerovoracaceae</taxon>
        <taxon>Emergencia</taxon>
    </lineage>
</organism>
<evidence type="ECO:0000256" key="1">
    <source>
        <dbReference type="ARBA" id="ARBA00023125"/>
    </source>
</evidence>
<dbReference type="InterPro" id="IPR036073">
    <property type="entry name" value="Desulfoferrodoxin_Fe-bd_dom_sf"/>
</dbReference>
<proteinExistence type="predicted"/>
<dbReference type="PANTHER" id="PTHR46558">
    <property type="entry name" value="TRACRIPTIONAL REGULATORY PROTEIN-RELATED-RELATED"/>
    <property type="match status" value="1"/>
</dbReference>
<dbReference type="CDD" id="cd00093">
    <property type="entry name" value="HTH_XRE"/>
    <property type="match status" value="1"/>
</dbReference>
<evidence type="ECO:0000259" key="2">
    <source>
        <dbReference type="PROSITE" id="PS50943"/>
    </source>
</evidence>
<sequence>MNYEKVGSVIYQLRKESAMTQQELADKLFISNKAISKWERGQGCPDVSLLRSLSEIFGVNIEKILAGDLAPNSADGGNMKRAKFYVCPMCGNILTATGDAEISCCGRRLEPLVSRPADAEHQLHVEVIEDDYYITFAHEMSKDHFLNFFAYLDYDRVTLIRLYPEQGGEVRFPKRGRGKLLFGCSKDGLFSWKL</sequence>
<dbReference type="InterPro" id="IPR001387">
    <property type="entry name" value="Cro/C1-type_HTH"/>
</dbReference>
<dbReference type="STRING" id="1776384.GCA_900086585_03256"/>
<keyword evidence="4" id="KW-1185">Reference proteome</keyword>
<dbReference type="SUPFAM" id="SSF57802">
    <property type="entry name" value="Rubredoxin-like"/>
    <property type="match status" value="1"/>
</dbReference>
<dbReference type="Proteomes" id="UP000284841">
    <property type="component" value="Unassembled WGS sequence"/>
</dbReference>
<name>A0A415E7W2_9FIRM</name>
<dbReference type="InterPro" id="IPR010982">
    <property type="entry name" value="Lambda_DNA-bd_dom_sf"/>
</dbReference>
<feature type="domain" description="HTH cro/C1-type" evidence="2">
    <location>
        <begin position="10"/>
        <end position="64"/>
    </location>
</feature>
<dbReference type="SUPFAM" id="SSF49367">
    <property type="entry name" value="Superoxide reductase-like"/>
    <property type="match status" value="1"/>
</dbReference>
<evidence type="ECO:0000313" key="3">
    <source>
        <dbReference type="EMBL" id="RHJ89893.1"/>
    </source>
</evidence>